<evidence type="ECO:0000313" key="5">
    <source>
        <dbReference type="Proteomes" id="UP000005408"/>
    </source>
</evidence>
<feature type="domain" description="EF-hand" evidence="3">
    <location>
        <begin position="78"/>
        <end position="106"/>
    </location>
</feature>
<dbReference type="SMART" id="SM00054">
    <property type="entry name" value="EFh"/>
    <property type="match status" value="2"/>
</dbReference>
<evidence type="ECO:0000256" key="1">
    <source>
        <dbReference type="ARBA" id="ARBA00022837"/>
    </source>
</evidence>
<name>A0A8W8L4C6_MAGGI</name>
<evidence type="ECO:0000259" key="3">
    <source>
        <dbReference type="PROSITE" id="PS50222"/>
    </source>
</evidence>
<dbReference type="GO" id="GO:0005509">
    <property type="term" value="F:calcium ion binding"/>
    <property type="evidence" value="ECO:0007669"/>
    <property type="project" value="InterPro"/>
</dbReference>
<dbReference type="Pfam" id="PF13499">
    <property type="entry name" value="EF-hand_7"/>
    <property type="match status" value="1"/>
</dbReference>
<evidence type="ECO:0000313" key="4">
    <source>
        <dbReference type="EnsemblMetazoa" id="G26635.3:cds"/>
    </source>
</evidence>
<feature type="chain" id="PRO_5042431487" description="EF-hand domain-containing protein" evidence="2">
    <location>
        <begin position="16"/>
        <end position="133"/>
    </location>
</feature>
<dbReference type="Gene3D" id="1.10.238.10">
    <property type="entry name" value="EF-hand"/>
    <property type="match status" value="2"/>
</dbReference>
<dbReference type="EnsemblMetazoa" id="G26635.1">
    <property type="protein sequence ID" value="G26635.1:cds"/>
    <property type="gene ID" value="G26635"/>
</dbReference>
<dbReference type="AlphaFoldDB" id="A0A8W8L4C6"/>
<organism evidence="4 5">
    <name type="scientific">Magallana gigas</name>
    <name type="common">Pacific oyster</name>
    <name type="synonym">Crassostrea gigas</name>
    <dbReference type="NCBI Taxonomy" id="29159"/>
    <lineage>
        <taxon>Eukaryota</taxon>
        <taxon>Metazoa</taxon>
        <taxon>Spiralia</taxon>
        <taxon>Lophotrochozoa</taxon>
        <taxon>Mollusca</taxon>
        <taxon>Bivalvia</taxon>
        <taxon>Autobranchia</taxon>
        <taxon>Pteriomorphia</taxon>
        <taxon>Ostreida</taxon>
        <taxon>Ostreoidea</taxon>
        <taxon>Ostreidae</taxon>
        <taxon>Magallana</taxon>
    </lineage>
</organism>
<dbReference type="InterPro" id="IPR018247">
    <property type="entry name" value="EF_Hand_1_Ca_BS"/>
</dbReference>
<keyword evidence="1" id="KW-0106">Calcium</keyword>
<feature type="signal peptide" evidence="2">
    <location>
        <begin position="1"/>
        <end position="15"/>
    </location>
</feature>
<dbReference type="SUPFAM" id="SSF47473">
    <property type="entry name" value="EF-hand"/>
    <property type="match status" value="1"/>
</dbReference>
<dbReference type="OMA" id="PLRHEMF"/>
<dbReference type="PROSITE" id="PS00018">
    <property type="entry name" value="EF_HAND_1"/>
    <property type="match status" value="1"/>
</dbReference>
<feature type="domain" description="EF-hand" evidence="3">
    <location>
        <begin position="41"/>
        <end position="76"/>
    </location>
</feature>
<keyword evidence="5" id="KW-1185">Reference proteome</keyword>
<dbReference type="EnsemblMetazoa" id="G26635.3">
    <property type="protein sequence ID" value="G26635.3:cds"/>
    <property type="gene ID" value="G26635"/>
</dbReference>
<dbReference type="OrthoDB" id="6129935at2759"/>
<accession>A0A8W8L4C6</accession>
<keyword evidence="2" id="KW-0732">Signal</keyword>
<dbReference type="Proteomes" id="UP000005408">
    <property type="component" value="Unassembled WGS sequence"/>
</dbReference>
<dbReference type="InterPro" id="IPR002048">
    <property type="entry name" value="EF_hand_dom"/>
</dbReference>
<evidence type="ECO:0000256" key="2">
    <source>
        <dbReference type="SAM" id="SignalP"/>
    </source>
</evidence>
<reference evidence="4" key="1">
    <citation type="submission" date="2022-08" db="UniProtKB">
        <authorList>
            <consortium name="EnsemblMetazoa"/>
        </authorList>
    </citation>
    <scope>IDENTIFICATION</scope>
    <source>
        <strain evidence="4">05x7-T-G4-1.051#20</strain>
    </source>
</reference>
<dbReference type="CDD" id="cd00051">
    <property type="entry name" value="EFh"/>
    <property type="match status" value="1"/>
</dbReference>
<dbReference type="InterPro" id="IPR011992">
    <property type="entry name" value="EF-hand-dom_pair"/>
</dbReference>
<sequence length="133" mass="15527">MRHLVLAFVVSSVLAQHHHDIAQLVDQAFLRLDVHPKDGLLELEELASVFDVRDTDGDAKISYAEFMAHANDNPLRHEMFNHFDTNKDGFLQKHEFVYANFLAMDHNGDNQVTRHDFDHYYTNIIQHIQHHGR</sequence>
<dbReference type="PROSITE" id="PS50222">
    <property type="entry name" value="EF_HAND_2"/>
    <property type="match status" value="2"/>
</dbReference>
<proteinExistence type="predicted"/>
<protein>
    <recommendedName>
        <fullName evidence="3">EF-hand domain-containing protein</fullName>
    </recommendedName>
</protein>